<dbReference type="PANTHER" id="PTHR31170">
    <property type="entry name" value="BNAC04G53230D PROTEIN"/>
    <property type="match status" value="1"/>
</dbReference>
<reference evidence="2 3" key="1">
    <citation type="journal article" date="2020" name="Mol. Biol. Evol.">
        <title>Distinct Expression and Methylation Patterns for Genes with Different Fates following a Single Whole-Genome Duplication in Flowering Plants.</title>
        <authorList>
            <person name="Shi T."/>
            <person name="Rahmani R.S."/>
            <person name="Gugger P.F."/>
            <person name="Wang M."/>
            <person name="Li H."/>
            <person name="Zhang Y."/>
            <person name="Li Z."/>
            <person name="Wang Q."/>
            <person name="Van de Peer Y."/>
            <person name="Marchal K."/>
            <person name="Chen J."/>
        </authorList>
    </citation>
    <scope>NUCLEOTIDE SEQUENCE [LARGE SCALE GENOMIC DNA]</scope>
    <source>
        <tissue evidence="2">Leaf</tissue>
    </source>
</reference>
<evidence type="ECO:0000313" key="2">
    <source>
        <dbReference type="EMBL" id="DAD39595.1"/>
    </source>
</evidence>
<keyword evidence="1" id="KW-0472">Membrane</keyword>
<dbReference type="AlphaFoldDB" id="A0A822Z7Z6"/>
<proteinExistence type="predicted"/>
<keyword evidence="1" id="KW-1133">Transmembrane helix</keyword>
<dbReference type="InterPro" id="IPR004158">
    <property type="entry name" value="DUF247_pln"/>
</dbReference>
<accession>A0A822Z7Z6</accession>
<organism evidence="2 3">
    <name type="scientific">Nelumbo nucifera</name>
    <name type="common">Sacred lotus</name>
    <dbReference type="NCBI Taxonomy" id="4432"/>
    <lineage>
        <taxon>Eukaryota</taxon>
        <taxon>Viridiplantae</taxon>
        <taxon>Streptophyta</taxon>
        <taxon>Embryophyta</taxon>
        <taxon>Tracheophyta</taxon>
        <taxon>Spermatophyta</taxon>
        <taxon>Magnoliopsida</taxon>
        <taxon>Proteales</taxon>
        <taxon>Nelumbonaceae</taxon>
        <taxon>Nelumbo</taxon>
    </lineage>
</organism>
<comment type="caution">
    <text evidence="2">The sequence shown here is derived from an EMBL/GenBank/DDBJ whole genome shotgun (WGS) entry which is preliminary data.</text>
</comment>
<dbReference type="PANTHER" id="PTHR31170:SF17">
    <property type="match status" value="1"/>
</dbReference>
<dbReference type="Pfam" id="PF03140">
    <property type="entry name" value="DUF247"/>
    <property type="match status" value="1"/>
</dbReference>
<evidence type="ECO:0000256" key="1">
    <source>
        <dbReference type="SAM" id="Phobius"/>
    </source>
</evidence>
<dbReference type="EMBL" id="DUZY01000005">
    <property type="protein sequence ID" value="DAD39595.1"/>
    <property type="molecule type" value="Genomic_DNA"/>
</dbReference>
<dbReference type="Proteomes" id="UP000607653">
    <property type="component" value="Unassembled WGS sequence"/>
</dbReference>
<gene>
    <name evidence="2" type="ORF">HUJ06_013918</name>
</gene>
<keyword evidence="3" id="KW-1185">Reference proteome</keyword>
<feature type="transmembrane region" description="Helical" evidence="1">
    <location>
        <begin position="355"/>
        <end position="379"/>
    </location>
</feature>
<evidence type="ECO:0000313" key="3">
    <source>
        <dbReference type="Proteomes" id="UP000607653"/>
    </source>
</evidence>
<keyword evidence="1" id="KW-0812">Transmembrane</keyword>
<sequence>MTLVTCLVQSQSALFTMAKSTSEMEPLKFWYLNQLLHRQKTLGRDGTLGQLINAIGVLMVDAQDCYQGPIGGSDELFIEIMIVDGCFIIELFRKFDGKLVQRDDTDPVFNLSFMITHLTGDLLLLENQLPWSVLEILFLLTMVPGEETTSLSGLALQFFGSMMLLSKKPVAQSSTLKNMHLLGFIRNTLISQFKFEEGADYSEWDPIPCATSLVDAGVKLRLGNADNILNVKFDNGILEIPPVLIQENAESLFRNLIALEQCDKIFTDQIITSYAILLDYLINTSKDVDFLHRKEILQNVLGAQDIASFFHKLFNDTFIWNFYYKGLSQQVNAYCRRRWPRWKVSLKRNYLNTPWAILSIVAAVVLLILTFLQTLYTIVN</sequence>
<name>A0A822Z7Z6_NELNU</name>
<protein>
    <submittedName>
        <fullName evidence="2">Uncharacterized protein</fullName>
    </submittedName>
</protein>